<dbReference type="AlphaFoldDB" id="A0A4P7SKK4"/>
<comment type="similarity">
    <text evidence="2">Belongs to the Fur family.</text>
</comment>
<keyword evidence="7 11" id="KW-0862">Zinc</keyword>
<name>A0A4P7SKK4_9CELL</name>
<dbReference type="GO" id="GO:1900376">
    <property type="term" value="P:regulation of secondary metabolite biosynthetic process"/>
    <property type="evidence" value="ECO:0007669"/>
    <property type="project" value="TreeGrafter"/>
</dbReference>
<dbReference type="InterPro" id="IPR002481">
    <property type="entry name" value="FUR"/>
</dbReference>
<dbReference type="OrthoDB" id="8659436at2"/>
<evidence type="ECO:0000256" key="6">
    <source>
        <dbReference type="ARBA" id="ARBA00022723"/>
    </source>
</evidence>
<feature type="binding site" evidence="11">
    <location>
        <position position="85"/>
    </location>
    <ligand>
        <name>Zn(2+)</name>
        <dbReference type="ChEBI" id="CHEBI:29105"/>
    </ligand>
</feature>
<dbReference type="Pfam" id="PF01475">
    <property type="entry name" value="FUR"/>
    <property type="match status" value="1"/>
</dbReference>
<keyword evidence="8" id="KW-0805">Transcription regulation</keyword>
<dbReference type="SUPFAM" id="SSF46785">
    <property type="entry name" value="Winged helix' DNA-binding domain"/>
    <property type="match status" value="1"/>
</dbReference>
<evidence type="ECO:0000256" key="11">
    <source>
        <dbReference type="PIRSR" id="PIRSR602481-1"/>
    </source>
</evidence>
<evidence type="ECO:0000256" key="2">
    <source>
        <dbReference type="ARBA" id="ARBA00007957"/>
    </source>
</evidence>
<dbReference type="EMBL" id="CP039291">
    <property type="protein sequence ID" value="QCB93073.1"/>
    <property type="molecule type" value="Genomic_DNA"/>
</dbReference>
<reference evidence="13 14" key="1">
    <citation type="submission" date="2019-04" db="EMBL/GenBank/DDBJ databases">
        <title>Isolation and identification of Cellulomonas shaoxiangyii sp. Nov. isolated from feces of the Tibetan antelopes (Pantholops hodgsonii) in the Qinghai-Tibet plateau of China.</title>
        <authorList>
            <person name="Tian Z."/>
        </authorList>
    </citation>
    <scope>NUCLEOTIDE SEQUENCE [LARGE SCALE GENOMIC DNA]</scope>
    <source>
        <strain evidence="13 14">Z28</strain>
    </source>
</reference>
<evidence type="ECO:0000256" key="5">
    <source>
        <dbReference type="ARBA" id="ARBA00022491"/>
    </source>
</evidence>
<dbReference type="GO" id="GO:0000976">
    <property type="term" value="F:transcription cis-regulatory region binding"/>
    <property type="evidence" value="ECO:0007669"/>
    <property type="project" value="TreeGrafter"/>
</dbReference>
<dbReference type="InterPro" id="IPR043135">
    <property type="entry name" value="Fur_C"/>
</dbReference>
<evidence type="ECO:0000256" key="7">
    <source>
        <dbReference type="ARBA" id="ARBA00022833"/>
    </source>
</evidence>
<protein>
    <submittedName>
        <fullName evidence="13">Transcriptional repressor</fullName>
    </submittedName>
</protein>
<evidence type="ECO:0000256" key="3">
    <source>
        <dbReference type="ARBA" id="ARBA00011738"/>
    </source>
</evidence>
<keyword evidence="5" id="KW-0678">Repressor</keyword>
<evidence type="ECO:0000313" key="13">
    <source>
        <dbReference type="EMBL" id="QCB93073.1"/>
    </source>
</evidence>
<keyword evidence="12" id="KW-0408">Iron</keyword>
<dbReference type="Gene3D" id="3.30.1490.190">
    <property type="match status" value="1"/>
</dbReference>
<feature type="binding site" evidence="12">
    <location>
        <position position="117"/>
    </location>
    <ligand>
        <name>Fe cation</name>
        <dbReference type="ChEBI" id="CHEBI:24875"/>
    </ligand>
</feature>
<dbReference type="GO" id="GO:0045892">
    <property type="term" value="P:negative regulation of DNA-templated transcription"/>
    <property type="evidence" value="ECO:0007669"/>
    <property type="project" value="TreeGrafter"/>
</dbReference>
<feature type="binding site" evidence="12">
    <location>
        <position position="100"/>
    </location>
    <ligand>
        <name>Fe cation</name>
        <dbReference type="ChEBI" id="CHEBI:24875"/>
    </ligand>
</feature>
<dbReference type="InterPro" id="IPR036388">
    <property type="entry name" value="WH-like_DNA-bd_sf"/>
</dbReference>
<evidence type="ECO:0000256" key="12">
    <source>
        <dbReference type="PIRSR" id="PIRSR602481-2"/>
    </source>
</evidence>
<comment type="subcellular location">
    <subcellularLocation>
        <location evidence="1">Cytoplasm</location>
    </subcellularLocation>
</comment>
<dbReference type="KEGG" id="celz:E5225_05410"/>
<sequence length="136" mass="14965">MIGQRVTRQRTAVAALLDDLGEFRSARQIHRALHERGDDIALATVYRTLNAMAESGDVEVLLNPSGEHTYLRCAPTASHHHHLVCRHCGRTVDVDAPQLEELVSALATEHGFTELEHSVDFVGVCTACARTDARAR</sequence>
<dbReference type="GO" id="GO:0005829">
    <property type="term" value="C:cytosol"/>
    <property type="evidence" value="ECO:0007669"/>
    <property type="project" value="TreeGrafter"/>
</dbReference>
<keyword evidence="14" id="KW-1185">Reference proteome</keyword>
<feature type="binding site" evidence="11">
    <location>
        <position position="125"/>
    </location>
    <ligand>
        <name>Zn(2+)</name>
        <dbReference type="ChEBI" id="CHEBI:29105"/>
    </ligand>
</feature>
<dbReference type="CDD" id="cd07153">
    <property type="entry name" value="Fur_like"/>
    <property type="match status" value="1"/>
</dbReference>
<evidence type="ECO:0000256" key="8">
    <source>
        <dbReference type="ARBA" id="ARBA00023015"/>
    </source>
</evidence>
<comment type="cofactor">
    <cofactor evidence="12">
        <name>Mn(2+)</name>
        <dbReference type="ChEBI" id="CHEBI:29035"/>
    </cofactor>
    <cofactor evidence="12">
        <name>Fe(2+)</name>
        <dbReference type="ChEBI" id="CHEBI:29033"/>
    </cofactor>
    <text evidence="12">Binds 1 Mn(2+) or Fe(2+) ion per subunit.</text>
</comment>
<proteinExistence type="inferred from homology"/>
<keyword evidence="6 11" id="KW-0479">Metal-binding</keyword>
<dbReference type="GO" id="GO:0008270">
    <property type="term" value="F:zinc ion binding"/>
    <property type="evidence" value="ECO:0007669"/>
    <property type="project" value="TreeGrafter"/>
</dbReference>
<evidence type="ECO:0000313" key="14">
    <source>
        <dbReference type="Proteomes" id="UP000296469"/>
    </source>
</evidence>
<feature type="binding site" evidence="11">
    <location>
        <position position="88"/>
    </location>
    <ligand>
        <name>Zn(2+)</name>
        <dbReference type="ChEBI" id="CHEBI:29105"/>
    </ligand>
</feature>
<evidence type="ECO:0000256" key="9">
    <source>
        <dbReference type="ARBA" id="ARBA00023125"/>
    </source>
</evidence>
<dbReference type="Proteomes" id="UP000296469">
    <property type="component" value="Chromosome"/>
</dbReference>
<accession>A0A4P7SKK4</accession>
<evidence type="ECO:0000256" key="10">
    <source>
        <dbReference type="ARBA" id="ARBA00023163"/>
    </source>
</evidence>
<comment type="cofactor">
    <cofactor evidence="11">
        <name>Zn(2+)</name>
        <dbReference type="ChEBI" id="CHEBI:29105"/>
    </cofactor>
    <text evidence="11">Binds 1 zinc ion per subunit.</text>
</comment>
<dbReference type="PANTHER" id="PTHR33202:SF2">
    <property type="entry name" value="FERRIC UPTAKE REGULATION PROTEIN"/>
    <property type="match status" value="1"/>
</dbReference>
<evidence type="ECO:0000256" key="1">
    <source>
        <dbReference type="ARBA" id="ARBA00004496"/>
    </source>
</evidence>
<keyword evidence="10" id="KW-0804">Transcription</keyword>
<comment type="subunit">
    <text evidence="3">Homodimer.</text>
</comment>
<organism evidence="13 14">
    <name type="scientific">Cellulomonas shaoxiangyii</name>
    <dbReference type="NCBI Taxonomy" id="2566013"/>
    <lineage>
        <taxon>Bacteria</taxon>
        <taxon>Bacillati</taxon>
        <taxon>Actinomycetota</taxon>
        <taxon>Actinomycetes</taxon>
        <taxon>Micrococcales</taxon>
        <taxon>Cellulomonadaceae</taxon>
        <taxon>Cellulomonas</taxon>
    </lineage>
</organism>
<feature type="binding site" evidence="12">
    <location>
        <position position="79"/>
    </location>
    <ligand>
        <name>Fe cation</name>
        <dbReference type="ChEBI" id="CHEBI:24875"/>
    </ligand>
</feature>
<dbReference type="PANTHER" id="PTHR33202">
    <property type="entry name" value="ZINC UPTAKE REGULATION PROTEIN"/>
    <property type="match status" value="1"/>
</dbReference>
<evidence type="ECO:0000256" key="4">
    <source>
        <dbReference type="ARBA" id="ARBA00022490"/>
    </source>
</evidence>
<keyword evidence="4" id="KW-0963">Cytoplasm</keyword>
<keyword evidence="9" id="KW-0238">DNA-binding</keyword>
<feature type="binding site" evidence="11">
    <location>
        <position position="128"/>
    </location>
    <ligand>
        <name>Zn(2+)</name>
        <dbReference type="ChEBI" id="CHEBI:29105"/>
    </ligand>
</feature>
<dbReference type="RefSeq" id="WP_135975082.1">
    <property type="nucleotide sequence ID" value="NZ_CP039291.1"/>
</dbReference>
<dbReference type="Gene3D" id="1.10.10.10">
    <property type="entry name" value="Winged helix-like DNA-binding domain superfamily/Winged helix DNA-binding domain"/>
    <property type="match status" value="1"/>
</dbReference>
<dbReference type="InterPro" id="IPR036390">
    <property type="entry name" value="WH_DNA-bd_sf"/>
</dbReference>
<gene>
    <name evidence="13" type="ORF">E5225_05410</name>
</gene>
<dbReference type="GO" id="GO:0003700">
    <property type="term" value="F:DNA-binding transcription factor activity"/>
    <property type="evidence" value="ECO:0007669"/>
    <property type="project" value="InterPro"/>
</dbReference>